<keyword evidence="2" id="KW-1185">Reference proteome</keyword>
<dbReference type="AlphaFoldDB" id="A0A1B0AGJ4"/>
<reference evidence="2" key="1">
    <citation type="submission" date="2014-03" db="EMBL/GenBank/DDBJ databases">
        <authorList>
            <person name="Aksoy S."/>
            <person name="Warren W."/>
            <person name="Wilson R.K."/>
        </authorList>
    </citation>
    <scope>NUCLEOTIDE SEQUENCE [LARGE SCALE GENOMIC DNA]</scope>
    <source>
        <strain evidence="2">IAEA</strain>
    </source>
</reference>
<sequence length="126" mass="15129">MKFLNRNELHTSQEYKSILEDGSTKVKSLLQTVNEYHRIQIRPYVIYEYSKPLPAKPYKNTIHAMQHIVDIPSNRQYVSVSYNHTLCLRIYSKWCPDIIICIEFRNLKLEDYYSIKQSMDKFLIVH</sequence>
<dbReference type="EnsemblMetazoa" id="GPAI045025-RA">
    <property type="protein sequence ID" value="GPAI045025-PA"/>
    <property type="gene ID" value="GPAI045025"/>
</dbReference>
<reference evidence="1" key="2">
    <citation type="submission" date="2020-05" db="UniProtKB">
        <authorList>
            <consortium name="EnsemblMetazoa"/>
        </authorList>
    </citation>
    <scope>IDENTIFICATION</scope>
    <source>
        <strain evidence="1">IAEA</strain>
    </source>
</reference>
<dbReference type="VEuPathDB" id="VectorBase:GPAI045025"/>
<dbReference type="Proteomes" id="UP000092445">
    <property type="component" value="Unassembled WGS sequence"/>
</dbReference>
<accession>A0A1B0AGJ4</accession>
<name>A0A1B0AGJ4_GLOPL</name>
<organism evidence="1 2">
    <name type="scientific">Glossina pallidipes</name>
    <name type="common">Tsetse fly</name>
    <dbReference type="NCBI Taxonomy" id="7398"/>
    <lineage>
        <taxon>Eukaryota</taxon>
        <taxon>Metazoa</taxon>
        <taxon>Ecdysozoa</taxon>
        <taxon>Arthropoda</taxon>
        <taxon>Hexapoda</taxon>
        <taxon>Insecta</taxon>
        <taxon>Pterygota</taxon>
        <taxon>Neoptera</taxon>
        <taxon>Endopterygota</taxon>
        <taxon>Diptera</taxon>
        <taxon>Brachycera</taxon>
        <taxon>Muscomorpha</taxon>
        <taxon>Hippoboscoidea</taxon>
        <taxon>Glossinidae</taxon>
        <taxon>Glossina</taxon>
    </lineage>
</organism>
<proteinExistence type="predicted"/>
<protein>
    <submittedName>
        <fullName evidence="1">Uncharacterized protein</fullName>
    </submittedName>
</protein>
<evidence type="ECO:0000313" key="1">
    <source>
        <dbReference type="EnsemblMetazoa" id="GPAI045025-PA"/>
    </source>
</evidence>
<evidence type="ECO:0000313" key="2">
    <source>
        <dbReference type="Proteomes" id="UP000092445"/>
    </source>
</evidence>